<protein>
    <recommendedName>
        <fullName evidence="2">N-acetyltransferase domain-containing protein</fullName>
    </recommendedName>
</protein>
<dbReference type="InterPro" id="IPR016181">
    <property type="entry name" value="Acyl_CoA_acyltransferase"/>
</dbReference>
<evidence type="ECO:0000313" key="3">
    <source>
        <dbReference type="EMBL" id="KAG0649048.1"/>
    </source>
</evidence>
<name>A0A9P7AWX6_9HELO</name>
<sequence>MSGTPFITFLGPSNLSEYDRKKSPHEQTSTIPKTFIDAMEVREQVFVEEQHVPLENEFDSDDARACHWVVYASINTTTDPEVKDADGNIVQRKRSLTRTTPIGTIRLVPFPHAPHPEPGSKFTFDSSEEDSTGTPPYIVDRATTYHDGVEPYIKLGRIAVVKEFRGAGVAKILANAAISWAQQNPKFFNPSVTELGMEKLGATRTDQIPVWNGLCCVHAQEQVENTWVKWGFKTDKEMGTWDEEGIMHVGMFQRLKIEKPAS</sequence>
<gene>
    <name evidence="3" type="ORF">D0Z07_4742</name>
</gene>
<dbReference type="GO" id="GO:0016747">
    <property type="term" value="F:acyltransferase activity, transferring groups other than amino-acyl groups"/>
    <property type="evidence" value="ECO:0007669"/>
    <property type="project" value="InterPro"/>
</dbReference>
<dbReference type="AlphaFoldDB" id="A0A9P7AWX6"/>
<comment type="caution">
    <text evidence="3">The sequence shown here is derived from an EMBL/GenBank/DDBJ whole genome shotgun (WGS) entry which is preliminary data.</text>
</comment>
<accession>A0A9P7AWX6</accession>
<evidence type="ECO:0000256" key="1">
    <source>
        <dbReference type="SAM" id="MobiDB-lite"/>
    </source>
</evidence>
<proteinExistence type="predicted"/>
<evidence type="ECO:0000259" key="2">
    <source>
        <dbReference type="Pfam" id="PF00583"/>
    </source>
</evidence>
<dbReference type="Proteomes" id="UP000785200">
    <property type="component" value="Unassembled WGS sequence"/>
</dbReference>
<feature type="domain" description="N-acetyltransferase" evidence="2">
    <location>
        <begin position="112"/>
        <end position="184"/>
    </location>
</feature>
<reference evidence="3" key="1">
    <citation type="submission" date="2019-07" db="EMBL/GenBank/DDBJ databases">
        <title>Hyphodiscus hymeniophilus genome sequencing and assembly.</title>
        <authorList>
            <person name="Kramer G."/>
            <person name="Nodwell J."/>
        </authorList>
    </citation>
    <scope>NUCLEOTIDE SEQUENCE</scope>
    <source>
        <strain evidence="3">ATCC 34498</strain>
    </source>
</reference>
<evidence type="ECO:0000313" key="4">
    <source>
        <dbReference type="Proteomes" id="UP000785200"/>
    </source>
</evidence>
<organism evidence="3 4">
    <name type="scientific">Hyphodiscus hymeniophilus</name>
    <dbReference type="NCBI Taxonomy" id="353542"/>
    <lineage>
        <taxon>Eukaryota</taxon>
        <taxon>Fungi</taxon>
        <taxon>Dikarya</taxon>
        <taxon>Ascomycota</taxon>
        <taxon>Pezizomycotina</taxon>
        <taxon>Leotiomycetes</taxon>
        <taxon>Helotiales</taxon>
        <taxon>Hyphodiscaceae</taxon>
        <taxon>Hyphodiscus</taxon>
    </lineage>
</organism>
<dbReference type="EMBL" id="VNKQ01000009">
    <property type="protein sequence ID" value="KAG0649048.1"/>
    <property type="molecule type" value="Genomic_DNA"/>
</dbReference>
<feature type="region of interest" description="Disordered" evidence="1">
    <location>
        <begin position="116"/>
        <end position="135"/>
    </location>
</feature>
<dbReference type="Pfam" id="PF00583">
    <property type="entry name" value="Acetyltransf_1"/>
    <property type="match status" value="1"/>
</dbReference>
<keyword evidence="4" id="KW-1185">Reference proteome</keyword>
<dbReference type="CDD" id="cd04301">
    <property type="entry name" value="NAT_SF"/>
    <property type="match status" value="1"/>
</dbReference>
<dbReference type="Gene3D" id="3.40.630.30">
    <property type="match status" value="1"/>
</dbReference>
<dbReference type="InterPro" id="IPR000182">
    <property type="entry name" value="GNAT_dom"/>
</dbReference>
<dbReference type="SUPFAM" id="SSF55729">
    <property type="entry name" value="Acyl-CoA N-acyltransferases (Nat)"/>
    <property type="match status" value="1"/>
</dbReference>
<dbReference type="OrthoDB" id="329272at2759"/>